<evidence type="ECO:0000256" key="3">
    <source>
        <dbReference type="ARBA" id="ARBA00022679"/>
    </source>
</evidence>
<dbReference type="Gene3D" id="3.40.50.970">
    <property type="match status" value="1"/>
</dbReference>
<protein>
    <recommendedName>
        <fullName evidence="6">Transketolase-like pyrimidine-binding domain-containing protein</fullName>
    </recommendedName>
</protein>
<evidence type="ECO:0000259" key="6">
    <source>
        <dbReference type="SMART" id="SM00861"/>
    </source>
</evidence>
<organism evidence="7">
    <name type="scientific">marine sediment metagenome</name>
    <dbReference type="NCBI Taxonomy" id="412755"/>
    <lineage>
        <taxon>unclassified sequences</taxon>
        <taxon>metagenomes</taxon>
        <taxon>ecological metagenomes</taxon>
    </lineage>
</organism>
<evidence type="ECO:0000313" key="7">
    <source>
        <dbReference type="EMBL" id="KKM94711.1"/>
    </source>
</evidence>
<keyword evidence="5" id="KW-0786">Thiamine pyrophosphate</keyword>
<keyword evidence="4" id="KW-0460">Magnesium</keyword>
<dbReference type="Pfam" id="PF02779">
    <property type="entry name" value="Transket_pyr"/>
    <property type="match status" value="1"/>
</dbReference>
<comment type="cofactor">
    <cofactor evidence="1">
        <name>Mg(2+)</name>
        <dbReference type="ChEBI" id="CHEBI:18420"/>
    </cofactor>
</comment>
<dbReference type="GO" id="GO:0005829">
    <property type="term" value="C:cytosol"/>
    <property type="evidence" value="ECO:0007669"/>
    <property type="project" value="TreeGrafter"/>
</dbReference>
<dbReference type="PANTHER" id="PTHR43322">
    <property type="entry name" value="1-D-DEOXYXYLULOSE 5-PHOSPHATE SYNTHASE-RELATED"/>
    <property type="match status" value="1"/>
</dbReference>
<dbReference type="GO" id="GO:0019288">
    <property type="term" value="P:isopentenyl diphosphate biosynthetic process, methylerythritol 4-phosphate pathway"/>
    <property type="evidence" value="ECO:0007669"/>
    <property type="project" value="TreeGrafter"/>
</dbReference>
<name>A0A0F9M5T1_9ZZZZ</name>
<accession>A0A0F9M5T1</accession>
<dbReference type="EMBL" id="LAZR01006103">
    <property type="protein sequence ID" value="KKM94711.1"/>
    <property type="molecule type" value="Genomic_DNA"/>
</dbReference>
<evidence type="ECO:0000256" key="4">
    <source>
        <dbReference type="ARBA" id="ARBA00022842"/>
    </source>
</evidence>
<comment type="caution">
    <text evidence="7">The sequence shown here is derived from an EMBL/GenBank/DDBJ whole genome shotgun (WGS) entry which is preliminary data.</text>
</comment>
<feature type="domain" description="Transketolase-like pyrimidine-binding" evidence="6">
    <location>
        <begin position="1"/>
        <end position="163"/>
    </location>
</feature>
<keyword evidence="3" id="KW-0808">Transferase</keyword>
<dbReference type="AlphaFoldDB" id="A0A0F9M5T1"/>
<evidence type="ECO:0000256" key="5">
    <source>
        <dbReference type="ARBA" id="ARBA00023052"/>
    </source>
</evidence>
<sequence length="182" mass="20431">MDIRDAFFDELYHITTEDNNVVFLTADMWAWGLGEFKEEMPERFFNVGIAEQNMINVAAGLSLSGKNVFVFAIATFLVYRAFEQIKGVCDNKLGITLVGAGPGLTYKTDGPSHHCVFDIPLMSTLPVTILTPRNEFEARGAAKLGYKSTMPTYVRLGRGDFPAQFGKYRDEYSDVPFVYEVK</sequence>
<dbReference type="CDD" id="cd07033">
    <property type="entry name" value="TPP_PYR_DXS_TK_like"/>
    <property type="match status" value="1"/>
</dbReference>
<dbReference type="GO" id="GO:0008661">
    <property type="term" value="F:1-deoxy-D-xylulose-5-phosphate synthase activity"/>
    <property type="evidence" value="ECO:0007669"/>
    <property type="project" value="InterPro"/>
</dbReference>
<dbReference type="InterPro" id="IPR005477">
    <property type="entry name" value="Dxylulose-5-P_synthase"/>
</dbReference>
<dbReference type="GO" id="GO:0016114">
    <property type="term" value="P:terpenoid biosynthetic process"/>
    <property type="evidence" value="ECO:0007669"/>
    <property type="project" value="InterPro"/>
</dbReference>
<dbReference type="SMART" id="SM00861">
    <property type="entry name" value="Transket_pyr"/>
    <property type="match status" value="1"/>
</dbReference>
<dbReference type="InterPro" id="IPR029061">
    <property type="entry name" value="THDP-binding"/>
</dbReference>
<comment type="subunit">
    <text evidence="2">Homodimer.</text>
</comment>
<reference evidence="7" key="1">
    <citation type="journal article" date="2015" name="Nature">
        <title>Complex archaea that bridge the gap between prokaryotes and eukaryotes.</title>
        <authorList>
            <person name="Spang A."/>
            <person name="Saw J.H."/>
            <person name="Jorgensen S.L."/>
            <person name="Zaremba-Niedzwiedzka K."/>
            <person name="Martijn J."/>
            <person name="Lind A.E."/>
            <person name="van Eijk R."/>
            <person name="Schleper C."/>
            <person name="Guy L."/>
            <person name="Ettema T.J."/>
        </authorList>
    </citation>
    <scope>NUCLEOTIDE SEQUENCE</scope>
</reference>
<evidence type="ECO:0000256" key="1">
    <source>
        <dbReference type="ARBA" id="ARBA00001946"/>
    </source>
</evidence>
<dbReference type="SUPFAM" id="SSF52518">
    <property type="entry name" value="Thiamin diphosphate-binding fold (THDP-binding)"/>
    <property type="match status" value="1"/>
</dbReference>
<proteinExistence type="predicted"/>
<evidence type="ECO:0000256" key="2">
    <source>
        <dbReference type="ARBA" id="ARBA00011738"/>
    </source>
</evidence>
<dbReference type="PANTHER" id="PTHR43322:SF5">
    <property type="entry name" value="1-DEOXY-D-XYLULOSE-5-PHOSPHATE SYNTHASE, CHLOROPLASTIC"/>
    <property type="match status" value="1"/>
</dbReference>
<gene>
    <name evidence="7" type="ORF">LCGC14_1195610</name>
</gene>
<dbReference type="InterPro" id="IPR005475">
    <property type="entry name" value="Transketolase-like_Pyr-bd"/>
</dbReference>